<gene>
    <name evidence="2" type="ORF">RHSIM_Rhsim05G0079200</name>
</gene>
<dbReference type="PANTHER" id="PTHR31169">
    <property type="entry name" value="OS05G0300700 PROTEIN"/>
    <property type="match status" value="1"/>
</dbReference>
<dbReference type="AlphaFoldDB" id="A0A834H022"/>
<feature type="compositionally biased region" description="Basic and acidic residues" evidence="1">
    <location>
        <begin position="375"/>
        <end position="388"/>
    </location>
</feature>
<reference evidence="2" key="1">
    <citation type="submission" date="2019-11" db="EMBL/GenBank/DDBJ databases">
        <authorList>
            <person name="Liu Y."/>
            <person name="Hou J."/>
            <person name="Li T.-Q."/>
            <person name="Guan C.-H."/>
            <person name="Wu X."/>
            <person name="Wu H.-Z."/>
            <person name="Ling F."/>
            <person name="Zhang R."/>
            <person name="Shi X.-G."/>
            <person name="Ren J.-P."/>
            <person name="Chen E.-F."/>
            <person name="Sun J.-M."/>
        </authorList>
    </citation>
    <scope>NUCLEOTIDE SEQUENCE</scope>
    <source>
        <strain evidence="2">Adult_tree_wgs_1</strain>
        <tissue evidence="2">Leaves</tissue>
    </source>
</reference>
<dbReference type="InterPro" id="IPR040221">
    <property type="entry name" value="CDCA7/CDA7L"/>
</dbReference>
<feature type="region of interest" description="Disordered" evidence="1">
    <location>
        <begin position="62"/>
        <end position="96"/>
    </location>
</feature>
<comment type="caution">
    <text evidence="2">The sequence shown here is derived from an EMBL/GenBank/DDBJ whole genome shotgun (WGS) entry which is preliminary data.</text>
</comment>
<dbReference type="PANTHER" id="PTHR31169:SF33">
    <property type="entry name" value="CELL DIVISION CYCLE-ASSOCIATED 7-LIKE PROTEIN"/>
    <property type="match status" value="1"/>
</dbReference>
<dbReference type="EMBL" id="WJXA01000005">
    <property type="protein sequence ID" value="KAF7144316.1"/>
    <property type="molecule type" value="Genomic_DNA"/>
</dbReference>
<organism evidence="2 3">
    <name type="scientific">Rhododendron simsii</name>
    <name type="common">Sims's rhododendron</name>
    <dbReference type="NCBI Taxonomy" id="118357"/>
    <lineage>
        <taxon>Eukaryota</taxon>
        <taxon>Viridiplantae</taxon>
        <taxon>Streptophyta</taxon>
        <taxon>Embryophyta</taxon>
        <taxon>Tracheophyta</taxon>
        <taxon>Spermatophyta</taxon>
        <taxon>Magnoliopsida</taxon>
        <taxon>eudicotyledons</taxon>
        <taxon>Gunneridae</taxon>
        <taxon>Pentapetalae</taxon>
        <taxon>asterids</taxon>
        <taxon>Ericales</taxon>
        <taxon>Ericaceae</taxon>
        <taxon>Ericoideae</taxon>
        <taxon>Rhodoreae</taxon>
        <taxon>Rhododendron</taxon>
    </lineage>
</organism>
<protein>
    <submittedName>
        <fullName evidence="2">Uncharacterized protein</fullName>
    </submittedName>
</protein>
<evidence type="ECO:0000313" key="2">
    <source>
        <dbReference type="EMBL" id="KAF7144316.1"/>
    </source>
</evidence>
<accession>A0A834H022</accession>
<dbReference type="GO" id="GO:0005634">
    <property type="term" value="C:nucleus"/>
    <property type="evidence" value="ECO:0007669"/>
    <property type="project" value="TreeGrafter"/>
</dbReference>
<feature type="region of interest" description="Disordered" evidence="1">
    <location>
        <begin position="332"/>
        <end position="415"/>
    </location>
</feature>
<name>A0A834H022_RHOSS</name>
<sequence>MGEKRIRGRPQKEEEEEEVVVENEGKKKKSEAVSGYEQFRDQRIKENMERLQKLGILDLSRKLKPELKKRPKKDPSQKKPSSTSSDPPRRSSRLQTVERVVYVEKRTPKKKARESEEIEIHIEEGSKPEIYTEEDMKLLGDSKTAWTLMVDGYGEDGERIYDPFYGKSCHQCRKRLVIAPAAVHAHQFKGSFVAIAYAPGKLENLYFLLKSEETSYMGKIFWKQTKIQFGFALYVEEFVTAAVVDGQKDGHLLLLSTKRAVWSGCLTGDNRPCGRGDTVTSFWGTRILSKNCQLSFSSIRRGMCATDCSFFQVTKIGFKSVAHYLIQTRQFRPKQEVPSAEGSIPGDKSPSFDIEAKLPLHTEALDLPSSPEEIPDPKSEEGNNVKEDYSDDEYQEESDKHDSSDEESDRESEDD</sequence>
<feature type="region of interest" description="Disordered" evidence="1">
    <location>
        <begin position="1"/>
        <end position="36"/>
    </location>
</feature>
<dbReference type="OrthoDB" id="298344at2759"/>
<dbReference type="GO" id="GO:0006355">
    <property type="term" value="P:regulation of DNA-templated transcription"/>
    <property type="evidence" value="ECO:0007669"/>
    <property type="project" value="InterPro"/>
</dbReference>
<evidence type="ECO:0000256" key="1">
    <source>
        <dbReference type="SAM" id="MobiDB-lite"/>
    </source>
</evidence>
<dbReference type="Proteomes" id="UP000626092">
    <property type="component" value="Unassembled WGS sequence"/>
</dbReference>
<feature type="compositionally biased region" description="Basic and acidic residues" evidence="1">
    <location>
        <begin position="62"/>
        <end position="77"/>
    </location>
</feature>
<keyword evidence="3" id="KW-1185">Reference proteome</keyword>
<feature type="compositionally biased region" description="Basic and acidic residues" evidence="1">
    <location>
        <begin position="354"/>
        <end position="364"/>
    </location>
</feature>
<proteinExistence type="predicted"/>
<evidence type="ECO:0000313" key="3">
    <source>
        <dbReference type="Proteomes" id="UP000626092"/>
    </source>
</evidence>
<feature type="compositionally biased region" description="Acidic residues" evidence="1">
    <location>
        <begin position="404"/>
        <end position="415"/>
    </location>
</feature>